<evidence type="ECO:0000313" key="2">
    <source>
        <dbReference type="Proteomes" id="UP000248808"/>
    </source>
</evidence>
<dbReference type="RefSeq" id="WP_145960445.1">
    <property type="nucleotide sequence ID" value="NZ_LS483458.1"/>
</dbReference>
<dbReference type="Gene3D" id="3.40.470.10">
    <property type="entry name" value="Uracil-DNA glycosylase-like domain"/>
    <property type="match status" value="1"/>
</dbReference>
<accession>A0A2X4RJP1</accession>
<reference evidence="1 2" key="1">
    <citation type="submission" date="2018-06" db="EMBL/GenBank/DDBJ databases">
        <authorList>
            <consortium name="Pathogen Informatics"/>
            <person name="Doyle S."/>
        </authorList>
    </citation>
    <scope>NUCLEOTIDE SEQUENCE [LARGE SCALE GENOMIC DNA]</scope>
    <source>
        <strain evidence="1 2">NCTC10839</strain>
    </source>
</reference>
<evidence type="ECO:0000313" key="1">
    <source>
        <dbReference type="EMBL" id="SQH97492.1"/>
    </source>
</evidence>
<name>A0A2X4RJP1_HAEHA</name>
<dbReference type="AlphaFoldDB" id="A0A2X4RJP1"/>
<dbReference type="KEGG" id="hhz:NCTC10839_01408"/>
<proteinExistence type="predicted"/>
<dbReference type="Proteomes" id="UP000248808">
    <property type="component" value="Chromosome 1"/>
</dbReference>
<gene>
    <name evidence="1" type="ORF">NCTC10839_01408</name>
</gene>
<sequence length="231" mass="26625">MHSALKIKLKEKLLPLYEELYMEFGNEAFKDHLSPFYVQIGSEWKENQGLLFVGKATNGWGISSSAEELFADFTNESEDSLKWVEDQKGDNSEYNTSKSAFWRVTENIAHSYFPQNWYKYIAWSNLCKVAPTDKGNPSNAEFYKQKDICKKILLTEIDILKPKVVILFTSDWDILDLSSGKYISEEKWGNTSSILYELNGVYYIHSAHPQGKIEEAHKNAIESLIKKIDNN</sequence>
<dbReference type="InterPro" id="IPR036895">
    <property type="entry name" value="Uracil-DNA_glycosylase-like_sf"/>
</dbReference>
<dbReference type="EMBL" id="LS483458">
    <property type="protein sequence ID" value="SQH97492.1"/>
    <property type="molecule type" value="Genomic_DNA"/>
</dbReference>
<organism evidence="1 2">
    <name type="scientific">Haemophilus haemolyticus</name>
    <dbReference type="NCBI Taxonomy" id="726"/>
    <lineage>
        <taxon>Bacteria</taxon>
        <taxon>Pseudomonadati</taxon>
        <taxon>Pseudomonadota</taxon>
        <taxon>Gammaproteobacteria</taxon>
        <taxon>Pasteurellales</taxon>
        <taxon>Pasteurellaceae</taxon>
        <taxon>Haemophilus</taxon>
    </lineage>
</organism>
<protein>
    <submittedName>
        <fullName evidence="1">Uncharacterized protein</fullName>
    </submittedName>
</protein>
<dbReference type="GeneID" id="56957994"/>